<accession>A0AAD1R638</accession>
<dbReference type="AlphaFoldDB" id="A0AAD1R638"/>
<gene>
    <name evidence="2" type="ORF">PECUL_23A043365</name>
</gene>
<sequence length="68" mass="7089">MTDETEFHTPEGLQDWLRAAIADSLPKALAVFQGDALLAIQDPTPGSSGAQGSDLDDSNGFCPQEALG</sequence>
<protein>
    <submittedName>
        <fullName evidence="2">Uncharacterized protein</fullName>
    </submittedName>
</protein>
<name>A0AAD1R638_PELCU</name>
<organism evidence="2 3">
    <name type="scientific">Pelobates cultripes</name>
    <name type="common">Western spadefoot toad</name>
    <dbReference type="NCBI Taxonomy" id="61616"/>
    <lineage>
        <taxon>Eukaryota</taxon>
        <taxon>Metazoa</taxon>
        <taxon>Chordata</taxon>
        <taxon>Craniata</taxon>
        <taxon>Vertebrata</taxon>
        <taxon>Euteleostomi</taxon>
        <taxon>Amphibia</taxon>
        <taxon>Batrachia</taxon>
        <taxon>Anura</taxon>
        <taxon>Pelobatoidea</taxon>
        <taxon>Pelobatidae</taxon>
        <taxon>Pelobates</taxon>
    </lineage>
</organism>
<reference evidence="2" key="1">
    <citation type="submission" date="2022-03" db="EMBL/GenBank/DDBJ databases">
        <authorList>
            <person name="Alioto T."/>
            <person name="Alioto T."/>
            <person name="Gomez Garrido J."/>
        </authorList>
    </citation>
    <scope>NUCLEOTIDE SEQUENCE</scope>
</reference>
<evidence type="ECO:0000256" key="1">
    <source>
        <dbReference type="SAM" id="MobiDB-lite"/>
    </source>
</evidence>
<feature type="non-terminal residue" evidence="2">
    <location>
        <position position="1"/>
    </location>
</feature>
<dbReference type="Proteomes" id="UP001295444">
    <property type="component" value="Chromosome 01"/>
</dbReference>
<feature type="region of interest" description="Disordered" evidence="1">
    <location>
        <begin position="40"/>
        <end position="68"/>
    </location>
</feature>
<evidence type="ECO:0000313" key="2">
    <source>
        <dbReference type="EMBL" id="CAH2224675.1"/>
    </source>
</evidence>
<evidence type="ECO:0000313" key="3">
    <source>
        <dbReference type="Proteomes" id="UP001295444"/>
    </source>
</evidence>
<proteinExistence type="predicted"/>
<dbReference type="EMBL" id="OW240912">
    <property type="protein sequence ID" value="CAH2224675.1"/>
    <property type="molecule type" value="Genomic_DNA"/>
</dbReference>
<keyword evidence="3" id="KW-1185">Reference proteome</keyword>
<feature type="non-terminal residue" evidence="2">
    <location>
        <position position="68"/>
    </location>
</feature>